<dbReference type="CDD" id="cd01167">
    <property type="entry name" value="bac_FRK"/>
    <property type="match status" value="1"/>
</dbReference>
<evidence type="ECO:0000313" key="8">
    <source>
        <dbReference type="EMBL" id="MCT2592428.1"/>
    </source>
</evidence>
<keyword evidence="9" id="KW-1185">Reference proteome</keyword>
<keyword evidence="5" id="KW-0067">ATP-binding</keyword>
<evidence type="ECO:0000256" key="4">
    <source>
        <dbReference type="ARBA" id="ARBA00022777"/>
    </source>
</evidence>
<proteinExistence type="inferred from homology"/>
<evidence type="ECO:0000313" key="9">
    <source>
        <dbReference type="Proteomes" id="UP001156389"/>
    </source>
</evidence>
<dbReference type="Pfam" id="PF00294">
    <property type="entry name" value="PfkB"/>
    <property type="match status" value="1"/>
</dbReference>
<accession>A0ABT2JXN5</accession>
<dbReference type="PRINTS" id="PR00990">
    <property type="entry name" value="RIBOKINASE"/>
</dbReference>
<dbReference type="InterPro" id="IPR029056">
    <property type="entry name" value="Ribokinase-like"/>
</dbReference>
<dbReference type="PANTHER" id="PTHR43085">
    <property type="entry name" value="HEXOKINASE FAMILY MEMBER"/>
    <property type="match status" value="1"/>
</dbReference>
<feature type="domain" description="Carbohydrate kinase PfkB" evidence="7">
    <location>
        <begin position="15"/>
        <end position="318"/>
    </location>
</feature>
<comment type="similarity">
    <text evidence="1 6">Belongs to the carbohydrate kinase PfkB family.</text>
</comment>
<dbReference type="InterPro" id="IPR011611">
    <property type="entry name" value="PfkB_dom"/>
</dbReference>
<dbReference type="InterPro" id="IPR002139">
    <property type="entry name" value="Ribo/fructo_kinase"/>
</dbReference>
<dbReference type="GO" id="GO:0016301">
    <property type="term" value="F:kinase activity"/>
    <property type="evidence" value="ECO:0007669"/>
    <property type="project" value="UniProtKB-KW"/>
</dbReference>
<evidence type="ECO:0000259" key="7">
    <source>
        <dbReference type="Pfam" id="PF00294"/>
    </source>
</evidence>
<comment type="caution">
    <text evidence="8">The sequence shown here is derived from an EMBL/GenBank/DDBJ whole genome shotgun (WGS) entry which is preliminary data.</text>
</comment>
<evidence type="ECO:0000256" key="3">
    <source>
        <dbReference type="ARBA" id="ARBA00022741"/>
    </source>
</evidence>
<dbReference type="Gene3D" id="3.40.1190.20">
    <property type="match status" value="1"/>
</dbReference>
<protein>
    <submittedName>
        <fullName evidence="8">Carbohydrate kinase</fullName>
    </submittedName>
</protein>
<organism evidence="8 9">
    <name type="scientific">Streptomyces gossypii</name>
    <dbReference type="NCBI Taxonomy" id="2883101"/>
    <lineage>
        <taxon>Bacteria</taxon>
        <taxon>Bacillati</taxon>
        <taxon>Actinomycetota</taxon>
        <taxon>Actinomycetes</taxon>
        <taxon>Kitasatosporales</taxon>
        <taxon>Streptomycetaceae</taxon>
        <taxon>Streptomyces</taxon>
    </lineage>
</organism>
<evidence type="ECO:0000256" key="2">
    <source>
        <dbReference type="ARBA" id="ARBA00022679"/>
    </source>
</evidence>
<dbReference type="PANTHER" id="PTHR43085:SF1">
    <property type="entry name" value="PSEUDOURIDINE KINASE-RELATED"/>
    <property type="match status" value="1"/>
</dbReference>
<dbReference type="RefSeq" id="WP_260219753.1">
    <property type="nucleotide sequence ID" value="NZ_JAJAGO010000010.1"/>
</dbReference>
<dbReference type="InterPro" id="IPR002173">
    <property type="entry name" value="Carboh/pur_kinase_PfkB_CS"/>
</dbReference>
<dbReference type="EMBL" id="JAJAGO010000010">
    <property type="protein sequence ID" value="MCT2592428.1"/>
    <property type="molecule type" value="Genomic_DNA"/>
</dbReference>
<keyword evidence="3" id="KW-0547">Nucleotide-binding</keyword>
<dbReference type="PROSITE" id="PS00584">
    <property type="entry name" value="PFKB_KINASES_2"/>
    <property type="match status" value="1"/>
</dbReference>
<evidence type="ECO:0000256" key="1">
    <source>
        <dbReference type="ARBA" id="ARBA00010688"/>
    </source>
</evidence>
<sequence>MTVPVPAHPAPSAPIAVVGECVADAFVSDTPRAVGRPGFGMEVLPGGGPANTAVALARLGTPTRFVGRLSRDVFGRMFRDRLRDSGVELDVAVAADGPSTLAVADLDGAGGARYSFHAEGAADWQWTVPELTAAVRDTPSCLHTGSLTLVRPPGAAAVEEVLGRVRPHTTVSIDPNVRPALVDPAVYRARIARWSALADILRLSDDDLGHLLPGTAVEDAAEAFHGYGARLVLITLGGQGVFASLDGHRLHVPAPRVRVVDSVGAGDAFMAGVLHKLHRDGLLGGRLDGLTPERLRAALTVGSQVAATVCTVRGADLPPPVGD</sequence>
<dbReference type="SUPFAM" id="SSF53613">
    <property type="entry name" value="Ribokinase-like"/>
    <property type="match status" value="1"/>
</dbReference>
<evidence type="ECO:0000256" key="6">
    <source>
        <dbReference type="RuleBase" id="RU003704"/>
    </source>
</evidence>
<dbReference type="InterPro" id="IPR050306">
    <property type="entry name" value="PfkB_Carbo_kinase"/>
</dbReference>
<evidence type="ECO:0000256" key="5">
    <source>
        <dbReference type="ARBA" id="ARBA00022840"/>
    </source>
</evidence>
<reference evidence="8 9" key="1">
    <citation type="submission" date="2021-10" db="EMBL/GenBank/DDBJ databases">
        <title>Streptomyces gossypii sp. nov., isolated from soil collected from cotton field.</title>
        <authorList>
            <person name="Ge X."/>
            <person name="Chen X."/>
            <person name="Liu W."/>
        </authorList>
    </citation>
    <scope>NUCLEOTIDE SEQUENCE [LARGE SCALE GENOMIC DNA]</scope>
    <source>
        <strain evidence="8 9">N2-109</strain>
    </source>
</reference>
<gene>
    <name evidence="8" type="ORF">LHJ74_21390</name>
</gene>
<dbReference type="Proteomes" id="UP001156389">
    <property type="component" value="Unassembled WGS sequence"/>
</dbReference>
<name>A0ABT2JXN5_9ACTN</name>
<keyword evidence="4 6" id="KW-0418">Kinase</keyword>
<keyword evidence="2 6" id="KW-0808">Transferase</keyword>